<protein>
    <recommendedName>
        <fullName evidence="3">ABM domain-containing protein</fullName>
    </recommendedName>
</protein>
<reference evidence="2" key="1">
    <citation type="submission" date="2020-06" db="EMBL/GenBank/DDBJ databases">
        <title>A chromosome-scale genome assembly of Talaromyces rugulosus W13939.</title>
        <authorList>
            <person name="Wang B."/>
            <person name="Guo L."/>
            <person name="Ye K."/>
            <person name="Wang L."/>
        </authorList>
    </citation>
    <scope>NUCLEOTIDE SEQUENCE [LARGE SCALE GENOMIC DNA]</scope>
    <source>
        <strain evidence="2">W13939</strain>
    </source>
</reference>
<dbReference type="GeneID" id="55992411"/>
<evidence type="ECO:0000313" key="1">
    <source>
        <dbReference type="EMBL" id="QKX57793.1"/>
    </source>
</evidence>
<dbReference type="KEGG" id="trg:TRUGW13939_04913"/>
<dbReference type="OrthoDB" id="10339820at2759"/>
<proteinExistence type="predicted"/>
<sequence length="130" mass="14838">MSSSEFVHVMESFTLQPDKLQEFFEAVNPVIMKLEKTDPHVWHIYAIHTKTADGLDHVVLVEKYGCSALQMTGIGADKLFNKRFSNEEAMERVHGSPLLVEMAKKINPLLEEPAEFKHGQVVLGFQDRQR</sequence>
<evidence type="ECO:0000313" key="2">
    <source>
        <dbReference type="Proteomes" id="UP000509510"/>
    </source>
</evidence>
<dbReference type="EMBL" id="CP055900">
    <property type="protein sequence ID" value="QKX57793.1"/>
    <property type="molecule type" value="Genomic_DNA"/>
</dbReference>
<name>A0A7H8QYF4_TALRU</name>
<gene>
    <name evidence="1" type="ORF">TRUGW13939_04913</name>
</gene>
<dbReference type="Proteomes" id="UP000509510">
    <property type="component" value="Chromosome III"/>
</dbReference>
<organism evidence="1 2">
    <name type="scientific">Talaromyces rugulosus</name>
    <name type="common">Penicillium rugulosum</name>
    <dbReference type="NCBI Taxonomy" id="121627"/>
    <lineage>
        <taxon>Eukaryota</taxon>
        <taxon>Fungi</taxon>
        <taxon>Dikarya</taxon>
        <taxon>Ascomycota</taxon>
        <taxon>Pezizomycotina</taxon>
        <taxon>Eurotiomycetes</taxon>
        <taxon>Eurotiomycetidae</taxon>
        <taxon>Eurotiales</taxon>
        <taxon>Trichocomaceae</taxon>
        <taxon>Talaromyces</taxon>
        <taxon>Talaromyces sect. Islandici</taxon>
    </lineage>
</organism>
<accession>A0A7H8QYF4</accession>
<dbReference type="RefSeq" id="XP_035343971.1">
    <property type="nucleotide sequence ID" value="XM_035488078.1"/>
</dbReference>
<evidence type="ECO:0008006" key="3">
    <source>
        <dbReference type="Google" id="ProtNLM"/>
    </source>
</evidence>
<keyword evidence="2" id="KW-1185">Reference proteome</keyword>
<dbReference type="AlphaFoldDB" id="A0A7H8QYF4"/>